<accession>A0A8H6F995</accession>
<organism evidence="5 6">
    <name type="scientific">Letharia lupina</name>
    <dbReference type="NCBI Taxonomy" id="560253"/>
    <lineage>
        <taxon>Eukaryota</taxon>
        <taxon>Fungi</taxon>
        <taxon>Dikarya</taxon>
        <taxon>Ascomycota</taxon>
        <taxon>Pezizomycotina</taxon>
        <taxon>Lecanoromycetes</taxon>
        <taxon>OSLEUM clade</taxon>
        <taxon>Lecanoromycetidae</taxon>
        <taxon>Lecanorales</taxon>
        <taxon>Lecanorineae</taxon>
        <taxon>Parmeliaceae</taxon>
        <taxon>Letharia</taxon>
    </lineage>
</organism>
<evidence type="ECO:0000313" key="6">
    <source>
        <dbReference type="Proteomes" id="UP000593566"/>
    </source>
</evidence>
<dbReference type="GeneID" id="59332248"/>
<evidence type="ECO:0000256" key="3">
    <source>
        <dbReference type="SAM" id="MobiDB-lite"/>
    </source>
</evidence>
<dbReference type="Gene3D" id="3.40.50.300">
    <property type="entry name" value="P-loop containing nucleotide triphosphate hydrolases"/>
    <property type="match status" value="1"/>
</dbReference>
<evidence type="ECO:0000256" key="2">
    <source>
        <dbReference type="SAM" id="Coils"/>
    </source>
</evidence>
<dbReference type="RefSeq" id="XP_037149447.1">
    <property type="nucleotide sequence ID" value="XM_037294759.1"/>
</dbReference>
<dbReference type="InterPro" id="IPR029058">
    <property type="entry name" value="AB_hydrolase_fold"/>
</dbReference>
<feature type="domain" description="Nephrocystin 3-like N-terminal" evidence="4">
    <location>
        <begin position="450"/>
        <end position="616"/>
    </location>
</feature>
<dbReference type="AlphaFoldDB" id="A0A8H6F995"/>
<dbReference type="InterPro" id="IPR056884">
    <property type="entry name" value="NPHP3-like_N"/>
</dbReference>
<dbReference type="InterPro" id="IPR027417">
    <property type="entry name" value="P-loop_NTPase"/>
</dbReference>
<dbReference type="Pfam" id="PF24883">
    <property type="entry name" value="NPHP3_N"/>
    <property type="match status" value="1"/>
</dbReference>
<keyword evidence="1" id="KW-0677">Repeat</keyword>
<dbReference type="SUPFAM" id="SSF53474">
    <property type="entry name" value="alpha/beta-Hydrolases"/>
    <property type="match status" value="1"/>
</dbReference>
<sequence length="1199" mass="137205">MTMKGYTGKAEFQPDLREKALKTSTSPSSDHFKSLRLKAAPLSSPSPLRSQYLYKTNLLRSQYHQDHRRRHQRSVEDWRITMAEASGTSSTGGTSKGKEDQLHVKELGLTQIDGHPEDHPFVADVVFVHGLQGHPQRTWQSKSNPDSSIRARKFRRLFSRKGTEAIAHDDPKPFWPADILPQDHKDVRILTFGYDSKVTKAFMAPTSKNGIFQHGNSFLRAVSRARVGCRQRPIVLVAHSLGGLVVKQALIEAQKQIHDPGLLDINDSTHAIIFFGTPHRGSDLASWGLLLSTVAKVAQFDTNEAVLRDLDPMSGSSKLEEMRLDFDDILQDSQRLRELHVYSFQEEEGMTGTKLFGGKVVSNESSSLDSRKYGNDTIHANHMNMCRFSTKDDDGYEKFSAVLAKYISEIKTKQSEAKNARNNDILTGLDFAERRAREYQLQNFDTKQETFSWIWSSSSFVEWLSSQDGVYWISGKPGSGKSTLVEHLVHHDRTKLELQKRIRLHFFFDFRGGKGINNSFEGLLRSLLYQLFKAMPQLETLDPDDSKYDSFSSWPERKLRDALRTSLGKAKEGVCIFVDGLDEYEGSLLELIQFLKTLATSDNSQDTSIKVCLSSRPEPIPSQFLQHLPNLSMSDHNASGIQSYCLSTLEELEPKVLEGLNILQVSHTIAERAEGVFLWARFALEEIIQGHSSGETPKEMLVRLDSTPHDLEEIYDRMFHRMDAPAKEECMIMLRLVCFAKRPLAWQELLVATDIAMNKDVVDSERIRGDTDSAVASKVYKTFTQRLRAKAVGLLELVKQVKQQTDGFDESFIAPKLIHKSVSTYLDRKGWQTLGMLQEESMIQHESFFIKTCTRYLHRLLRHSKLGKNTSRIVWEEWFDKNISYRISREVSQWNDSAGMYSFFTYAAGYVFEHAKSLERHGVSSYPLLDSHLTEQFYLHVLKVNNWEQRSTIDVCQPCLRVPWKLLFEDFDAICVASLHGLEAYCQSDLETRSQAPGQTFWERALSCALFGCFSPEFYRDDFRFPQTVTLALQNITTVQQLHLEQALSLLVGTWGSTPHAEIRKLVLQHESIKSLQLVDRDGQAVTLLWLLTQDGLHRFSKEAFDLLIEGANRREEDVRQRCGPEGNLVETLLKQSPTPQRKEKLRWLCEYYESMSWPFEYDLDEIEKKDLILYKHNLFRDSTSRTSRGKAHLSEGRA</sequence>
<evidence type="ECO:0000313" key="5">
    <source>
        <dbReference type="EMBL" id="KAF6220012.1"/>
    </source>
</evidence>
<name>A0A8H6F995_9LECA</name>
<dbReference type="PANTHER" id="PTHR10039">
    <property type="entry name" value="AMELOGENIN"/>
    <property type="match status" value="1"/>
</dbReference>
<protein>
    <recommendedName>
        <fullName evidence="4">Nephrocystin 3-like N-terminal domain-containing protein</fullName>
    </recommendedName>
</protein>
<proteinExistence type="predicted"/>
<comment type="caution">
    <text evidence="5">The sequence shown here is derived from an EMBL/GenBank/DDBJ whole genome shotgun (WGS) entry which is preliminary data.</text>
</comment>
<keyword evidence="6" id="KW-1185">Reference proteome</keyword>
<keyword evidence="2" id="KW-0175">Coiled coil</keyword>
<reference evidence="5 6" key="1">
    <citation type="journal article" date="2020" name="Genomics">
        <title>Complete, high-quality genomes from long-read metagenomic sequencing of two wolf lichen thalli reveals enigmatic genome architecture.</title>
        <authorList>
            <person name="McKenzie S.K."/>
            <person name="Walston R.F."/>
            <person name="Allen J.L."/>
        </authorList>
    </citation>
    <scope>NUCLEOTIDE SEQUENCE [LARGE SCALE GENOMIC DNA]</scope>
    <source>
        <strain evidence="5">WasteWater1</strain>
    </source>
</reference>
<dbReference type="EMBL" id="JACCJB010000018">
    <property type="protein sequence ID" value="KAF6220012.1"/>
    <property type="molecule type" value="Genomic_DNA"/>
</dbReference>
<dbReference type="PANTHER" id="PTHR10039:SF5">
    <property type="entry name" value="NACHT DOMAIN-CONTAINING PROTEIN"/>
    <property type="match status" value="1"/>
</dbReference>
<feature type="coiled-coil region" evidence="2">
    <location>
        <begin position="403"/>
        <end position="449"/>
    </location>
</feature>
<evidence type="ECO:0000259" key="4">
    <source>
        <dbReference type="Pfam" id="PF24883"/>
    </source>
</evidence>
<feature type="compositionally biased region" description="Low complexity" evidence="3">
    <location>
        <begin position="37"/>
        <end position="48"/>
    </location>
</feature>
<dbReference type="Gene3D" id="3.40.50.1820">
    <property type="entry name" value="alpha/beta hydrolase"/>
    <property type="match status" value="1"/>
</dbReference>
<dbReference type="Proteomes" id="UP000593566">
    <property type="component" value="Unassembled WGS sequence"/>
</dbReference>
<dbReference type="SUPFAM" id="SSF52540">
    <property type="entry name" value="P-loop containing nucleoside triphosphate hydrolases"/>
    <property type="match status" value="1"/>
</dbReference>
<gene>
    <name evidence="5" type="ORF">HO133_003837</name>
</gene>
<evidence type="ECO:0000256" key="1">
    <source>
        <dbReference type="ARBA" id="ARBA00022737"/>
    </source>
</evidence>
<feature type="region of interest" description="Disordered" evidence="3">
    <location>
        <begin position="1"/>
        <end position="48"/>
    </location>
</feature>
<feature type="compositionally biased region" description="Basic and acidic residues" evidence="3">
    <location>
        <begin position="12"/>
        <end position="21"/>
    </location>
</feature>